<dbReference type="InterPro" id="IPR011008">
    <property type="entry name" value="Dimeric_a/b-barrel"/>
</dbReference>
<keyword evidence="1" id="KW-0472">Membrane</keyword>
<gene>
    <name evidence="3" type="ORF">NE857_14010</name>
</gene>
<accession>A0ABY5DE49</accession>
<evidence type="ECO:0000313" key="3">
    <source>
        <dbReference type="EMBL" id="USY22621.1"/>
    </source>
</evidence>
<feature type="domain" description="ABM" evidence="2">
    <location>
        <begin position="2"/>
        <end position="74"/>
    </location>
</feature>
<dbReference type="PANTHER" id="PTHR40057">
    <property type="entry name" value="SLR1162 PROTEIN"/>
    <property type="match status" value="1"/>
</dbReference>
<dbReference type="GO" id="GO:0004497">
    <property type="term" value="F:monooxygenase activity"/>
    <property type="evidence" value="ECO:0007669"/>
    <property type="project" value="UniProtKB-KW"/>
</dbReference>
<sequence length="175" mass="19804">MTVVFTWDVAPGRESEFEAWLHRVNQVATDFPGHQGVTWIAPDDPGGHYHALLRFSGSRALEAWLGSPERARTIAELEGIATEADRRVRTTGMETWFSLPRTAVRPPPKWKMALVSFTAVYPCVLLFTAFVAPLFQDWPLPLRTVVLPTVMAPLLTYVLMPTLSRLLRSWLYPDL</sequence>
<evidence type="ECO:0000259" key="2">
    <source>
        <dbReference type="Pfam" id="PF03992"/>
    </source>
</evidence>
<keyword evidence="1" id="KW-0812">Transmembrane</keyword>
<keyword evidence="3" id="KW-0503">Monooxygenase</keyword>
<feature type="transmembrane region" description="Helical" evidence="1">
    <location>
        <begin position="141"/>
        <end position="160"/>
    </location>
</feature>
<dbReference type="Pfam" id="PF03992">
    <property type="entry name" value="ABM"/>
    <property type="match status" value="1"/>
</dbReference>
<dbReference type="InterPro" id="IPR038762">
    <property type="entry name" value="ABM_predict"/>
</dbReference>
<proteinExistence type="predicted"/>
<dbReference type="InterPro" id="IPR007138">
    <property type="entry name" value="ABM_dom"/>
</dbReference>
<feature type="transmembrane region" description="Helical" evidence="1">
    <location>
        <begin position="114"/>
        <end position="135"/>
    </location>
</feature>
<name>A0ABY5DE49_9ACTN</name>
<reference evidence="3" key="1">
    <citation type="submission" date="2022-06" db="EMBL/GenBank/DDBJ databases">
        <authorList>
            <person name="Ping M."/>
        </authorList>
    </citation>
    <scope>NUCLEOTIDE SEQUENCE</scope>
    <source>
        <strain evidence="3">JCM11759T</strain>
    </source>
</reference>
<dbReference type="Proteomes" id="UP001055940">
    <property type="component" value="Chromosome"/>
</dbReference>
<evidence type="ECO:0000313" key="4">
    <source>
        <dbReference type="Proteomes" id="UP001055940"/>
    </source>
</evidence>
<dbReference type="EMBL" id="CP099837">
    <property type="protein sequence ID" value="USY22621.1"/>
    <property type="molecule type" value="Genomic_DNA"/>
</dbReference>
<dbReference type="RefSeq" id="WP_254421388.1">
    <property type="nucleotide sequence ID" value="NZ_BAAAJB010000032.1"/>
</dbReference>
<protein>
    <submittedName>
        <fullName evidence="3">Antibiotic biosynthesis monooxygenase</fullName>
    </submittedName>
</protein>
<keyword evidence="4" id="KW-1185">Reference proteome</keyword>
<dbReference type="SUPFAM" id="SSF54909">
    <property type="entry name" value="Dimeric alpha+beta barrel"/>
    <property type="match status" value="1"/>
</dbReference>
<dbReference type="PANTHER" id="PTHR40057:SF1">
    <property type="entry name" value="SLR1162 PROTEIN"/>
    <property type="match status" value="1"/>
</dbReference>
<keyword evidence="1" id="KW-1133">Transmembrane helix</keyword>
<evidence type="ECO:0000256" key="1">
    <source>
        <dbReference type="SAM" id="Phobius"/>
    </source>
</evidence>
<organism evidence="3 4">
    <name type="scientific">Nocardiopsis exhalans</name>
    <dbReference type="NCBI Taxonomy" id="163604"/>
    <lineage>
        <taxon>Bacteria</taxon>
        <taxon>Bacillati</taxon>
        <taxon>Actinomycetota</taxon>
        <taxon>Actinomycetes</taxon>
        <taxon>Streptosporangiales</taxon>
        <taxon>Nocardiopsidaceae</taxon>
        <taxon>Nocardiopsis</taxon>
    </lineage>
</organism>
<dbReference type="Gene3D" id="3.30.70.100">
    <property type="match status" value="1"/>
</dbReference>
<keyword evidence="3" id="KW-0560">Oxidoreductase</keyword>